<feature type="chain" id="PRO_5015165380" evidence="2">
    <location>
        <begin position="32"/>
        <end position="363"/>
    </location>
</feature>
<comment type="caution">
    <text evidence="3">The sequence shown here is derived from an EMBL/GenBank/DDBJ whole genome shotgun (WGS) entry which is preliminary data.</text>
</comment>
<dbReference type="Pfam" id="PF00657">
    <property type="entry name" value="Lipase_GDSL"/>
    <property type="match status" value="1"/>
</dbReference>
<keyword evidence="2" id="KW-0732">Signal</keyword>
<protein>
    <submittedName>
        <fullName evidence="3">Phospholipase/lecithinase/hemolysin</fullName>
    </submittedName>
</protein>
<dbReference type="InterPro" id="IPR051058">
    <property type="entry name" value="GDSL_Est/Lipase"/>
</dbReference>
<dbReference type="GO" id="GO:0016788">
    <property type="term" value="F:hydrolase activity, acting on ester bonds"/>
    <property type="evidence" value="ECO:0007669"/>
    <property type="project" value="InterPro"/>
</dbReference>
<dbReference type="PANTHER" id="PTHR45648">
    <property type="entry name" value="GDSL LIPASE/ACYLHYDROLASE FAMILY PROTEIN (AFU_ORTHOLOGUE AFUA_4G14700)"/>
    <property type="match status" value="1"/>
</dbReference>
<dbReference type="Gene3D" id="3.40.50.1110">
    <property type="entry name" value="SGNH hydrolase"/>
    <property type="match status" value="1"/>
</dbReference>
<dbReference type="PROSITE" id="PS51257">
    <property type="entry name" value="PROKAR_LIPOPROTEIN"/>
    <property type="match status" value="1"/>
</dbReference>
<dbReference type="AlphaFoldDB" id="A0A2P5KCM7"/>
<dbReference type="RefSeq" id="WP_104076750.1">
    <property type="nucleotide sequence ID" value="NZ_CP062178.1"/>
</dbReference>
<evidence type="ECO:0000313" key="4">
    <source>
        <dbReference type="Proteomes" id="UP000243096"/>
    </source>
</evidence>
<feature type="signal peptide" evidence="2">
    <location>
        <begin position="1"/>
        <end position="31"/>
    </location>
</feature>
<gene>
    <name evidence="3" type="ORF">B0O95_103157</name>
</gene>
<keyword evidence="1" id="KW-0378">Hydrolase</keyword>
<keyword evidence="4" id="KW-1185">Reference proteome</keyword>
<name>A0A2P5KCM7_9BURK</name>
<dbReference type="EMBL" id="PRDW01000003">
    <property type="protein sequence ID" value="PPB84467.1"/>
    <property type="molecule type" value="Genomic_DNA"/>
</dbReference>
<organism evidence="3 4">
    <name type="scientific">Mycetohabitans endofungorum</name>
    <dbReference type="NCBI Taxonomy" id="417203"/>
    <lineage>
        <taxon>Bacteria</taxon>
        <taxon>Pseudomonadati</taxon>
        <taxon>Pseudomonadota</taxon>
        <taxon>Betaproteobacteria</taxon>
        <taxon>Burkholderiales</taxon>
        <taxon>Burkholderiaceae</taxon>
        <taxon>Mycetohabitans</taxon>
    </lineage>
</organism>
<reference evidence="3 4" key="1">
    <citation type="submission" date="2018-01" db="EMBL/GenBank/DDBJ databases">
        <title>Genomic Encyclopedia of Type Strains, Phase III (KMG-III): the genomes of soil and plant-associated and newly described type strains.</title>
        <authorList>
            <person name="Whitman W."/>
        </authorList>
    </citation>
    <scope>NUCLEOTIDE SEQUENCE [LARGE SCALE GENOMIC DNA]</scope>
    <source>
        <strain evidence="3 4">HKI456</strain>
    </source>
</reference>
<dbReference type="OrthoDB" id="5292073at2"/>
<dbReference type="Proteomes" id="UP000243096">
    <property type="component" value="Unassembled WGS sequence"/>
</dbReference>
<evidence type="ECO:0000256" key="1">
    <source>
        <dbReference type="ARBA" id="ARBA00022801"/>
    </source>
</evidence>
<sequence>MKNQKNTLQRFVRTAIACTAFALLAACGAGASGDPSTQTPAGDIRLQVVTFGDSLSDAGTYAVTSTNAAGPLALGGGRFTTNPGQVWAQNVAQYYGDTLTPAFKAGFGVPLTAAGGLDYAQGAATVNTSGSTTSASMTAEPVTWQVSAYLQAHGSFNSNQLVLVEAGANDVLGNAQALAAGQITQAAAIQNITTAALTLAQVVGQILQAGATKVVVANLPNIGVTPLGVSGADGGTGLTQLSAGFNTALKAALTQGGIDQKVIQLDVFSWITKLAANYQANGFKVGANGTACNLAKMVASAQQAGVPNPASYGTSLLCAPDSYTEQNADQTYMFADQIHPTTRTHQLFAQFAQQQIAAHGIGK</sequence>
<evidence type="ECO:0000313" key="3">
    <source>
        <dbReference type="EMBL" id="PPB84467.1"/>
    </source>
</evidence>
<dbReference type="PANTHER" id="PTHR45648:SF22">
    <property type="entry name" value="GDSL LIPASE_ACYLHYDROLASE FAMILY PROTEIN (AFU_ORTHOLOGUE AFUA_4G14700)"/>
    <property type="match status" value="1"/>
</dbReference>
<dbReference type="InterPro" id="IPR036514">
    <property type="entry name" value="SGNH_hydro_sf"/>
</dbReference>
<dbReference type="SUPFAM" id="SSF52266">
    <property type="entry name" value="SGNH hydrolase"/>
    <property type="match status" value="1"/>
</dbReference>
<evidence type="ECO:0000256" key="2">
    <source>
        <dbReference type="SAM" id="SignalP"/>
    </source>
</evidence>
<proteinExistence type="predicted"/>
<accession>A0A2P5KCM7</accession>
<dbReference type="InterPro" id="IPR001087">
    <property type="entry name" value="GDSL"/>
</dbReference>